<dbReference type="OrthoDB" id="9809261at2"/>
<proteinExistence type="predicted"/>
<dbReference type="AlphaFoldDB" id="A0A418M136"/>
<keyword evidence="7" id="KW-1185">Reference proteome</keyword>
<feature type="chain" id="PRO_5019407316" evidence="4">
    <location>
        <begin position="21"/>
        <end position="423"/>
    </location>
</feature>
<evidence type="ECO:0000259" key="5">
    <source>
        <dbReference type="Pfam" id="PF22244"/>
    </source>
</evidence>
<dbReference type="GO" id="GO:0052689">
    <property type="term" value="F:carboxylic ester hydrolase activity"/>
    <property type="evidence" value="ECO:0007669"/>
    <property type="project" value="UniProtKB-KW"/>
</dbReference>
<dbReference type="RefSeq" id="WP_119670434.1">
    <property type="nucleotide sequence ID" value="NZ_QXED01000008.1"/>
</dbReference>
<gene>
    <name evidence="6" type="ORF">DYU11_24810</name>
</gene>
<evidence type="ECO:0000256" key="1">
    <source>
        <dbReference type="ARBA" id="ARBA00022487"/>
    </source>
</evidence>
<evidence type="ECO:0000256" key="4">
    <source>
        <dbReference type="SAM" id="SignalP"/>
    </source>
</evidence>
<evidence type="ECO:0000313" key="7">
    <source>
        <dbReference type="Proteomes" id="UP000283523"/>
    </source>
</evidence>
<dbReference type="SUPFAM" id="SSF53474">
    <property type="entry name" value="alpha/beta-Hydrolases"/>
    <property type="match status" value="1"/>
</dbReference>
<dbReference type="EMBL" id="QXED01000008">
    <property type="protein sequence ID" value="RIV19331.1"/>
    <property type="molecule type" value="Genomic_DNA"/>
</dbReference>
<organism evidence="6 7">
    <name type="scientific">Fibrisoma montanum</name>
    <dbReference type="NCBI Taxonomy" id="2305895"/>
    <lineage>
        <taxon>Bacteria</taxon>
        <taxon>Pseudomonadati</taxon>
        <taxon>Bacteroidota</taxon>
        <taxon>Cytophagia</taxon>
        <taxon>Cytophagales</taxon>
        <taxon>Spirosomataceae</taxon>
        <taxon>Fibrisoma</taxon>
    </lineage>
</organism>
<dbReference type="Pfam" id="PF22244">
    <property type="entry name" value="GCE_fung"/>
    <property type="match status" value="1"/>
</dbReference>
<dbReference type="Gene3D" id="3.40.50.1820">
    <property type="entry name" value="alpha/beta hydrolase"/>
    <property type="match status" value="1"/>
</dbReference>
<dbReference type="InterPro" id="IPR054579">
    <property type="entry name" value="GCE-like_dom"/>
</dbReference>
<protein>
    <submittedName>
        <fullName evidence="6">Acetylxylan esterase</fullName>
    </submittedName>
</protein>
<feature type="signal peptide" evidence="4">
    <location>
        <begin position="1"/>
        <end position="20"/>
    </location>
</feature>
<accession>A0A418M136</accession>
<evidence type="ECO:0000256" key="3">
    <source>
        <dbReference type="ARBA" id="ARBA00022801"/>
    </source>
</evidence>
<dbReference type="Proteomes" id="UP000283523">
    <property type="component" value="Unassembled WGS sequence"/>
</dbReference>
<keyword evidence="2 4" id="KW-0732">Signal</keyword>
<sequence>MNQLLYSLIILMFVAQTARAQDPQANYDESKVGTFNLPDPLIMTNGQRVTTREGWDKRRAELLTLFAEHVYGKTPTQPVRLRFQTTKTDNNALNGRAIRKQVSIFFADYPTIPPIDVLLYVPKAARQPVPVFLGLNFCGNHCVSMEADLPLSTRWMNNAGDASVNNRATEKARGLQARRWPIDTILAHGYALATAYYGDLEPDHPKGWQTGIRSVLGDTNRADNWGAIGAWAWGMSRILDYLQTDQAIDAQRVIGIGHSRIGKAALWAGAQDRRFAAVISNESGEGGAALARRWYGETVERINNSFPHWFCGRYKTYSKRVADLPVDQHELLALVAPRPLYVASAEGDQWSDPKGEFLGADLTEPVYKLYGKTGIGGAGFPGIDQPVGQTVRYHNRTGKHDVTNYDWQQYIRFADDLVRQAPR</sequence>
<evidence type="ECO:0000256" key="2">
    <source>
        <dbReference type="ARBA" id="ARBA00022729"/>
    </source>
</evidence>
<keyword evidence="1" id="KW-0719">Serine esterase</keyword>
<name>A0A418M136_9BACT</name>
<keyword evidence="3" id="KW-0378">Hydrolase</keyword>
<comment type="caution">
    <text evidence="6">The sequence shown here is derived from an EMBL/GenBank/DDBJ whole genome shotgun (WGS) entry which is preliminary data.</text>
</comment>
<dbReference type="InterPro" id="IPR029058">
    <property type="entry name" value="AB_hydrolase_fold"/>
</dbReference>
<feature type="domain" description="4-O-methyl-glucuronoyl methylesterase-like" evidence="5">
    <location>
        <begin position="223"/>
        <end position="371"/>
    </location>
</feature>
<reference evidence="6 7" key="1">
    <citation type="submission" date="2018-08" db="EMBL/GenBank/DDBJ databases">
        <title>Fibrisoma montanum sp. nov., isolated from Danxia mountain soil.</title>
        <authorList>
            <person name="Huang Y."/>
        </authorList>
    </citation>
    <scope>NUCLEOTIDE SEQUENCE [LARGE SCALE GENOMIC DNA]</scope>
    <source>
        <strain evidence="6 7">HYT19</strain>
    </source>
</reference>
<evidence type="ECO:0000313" key="6">
    <source>
        <dbReference type="EMBL" id="RIV19331.1"/>
    </source>
</evidence>